<name>A0A6G1G7K4_9PEZI</name>
<dbReference type="PANTHER" id="PTHR42748">
    <property type="entry name" value="NITROGEN METABOLITE REPRESSION PROTEIN NMRA FAMILY MEMBER"/>
    <property type="match status" value="1"/>
</dbReference>
<organism evidence="4">
    <name type="scientific">Eremomyces bilateralis CBS 781.70</name>
    <dbReference type="NCBI Taxonomy" id="1392243"/>
    <lineage>
        <taxon>Eukaryota</taxon>
        <taxon>Fungi</taxon>
        <taxon>Dikarya</taxon>
        <taxon>Ascomycota</taxon>
        <taxon>Pezizomycotina</taxon>
        <taxon>Dothideomycetes</taxon>
        <taxon>Dothideomycetes incertae sedis</taxon>
        <taxon>Eremomycetales</taxon>
        <taxon>Eremomycetaceae</taxon>
        <taxon>Eremomyces</taxon>
    </lineage>
</organism>
<dbReference type="Gene3D" id="3.40.50.720">
    <property type="entry name" value="NAD(P)-binding Rossmann-like Domain"/>
    <property type="match status" value="1"/>
</dbReference>
<evidence type="ECO:0000256" key="2">
    <source>
        <dbReference type="ARBA" id="ARBA00022857"/>
    </source>
</evidence>
<feature type="domain" description="NmrA-like" evidence="3">
    <location>
        <begin position="5"/>
        <end position="303"/>
    </location>
</feature>
<keyword evidence="2" id="KW-0521">NADP</keyword>
<gene>
    <name evidence="4 6" type="ORF">P152DRAFT_465682</name>
</gene>
<reference evidence="6" key="2">
    <citation type="submission" date="2020-04" db="EMBL/GenBank/DDBJ databases">
        <authorList>
            <consortium name="NCBI Genome Project"/>
        </authorList>
    </citation>
    <scope>NUCLEOTIDE SEQUENCE</scope>
    <source>
        <strain evidence="6">CBS 781.70</strain>
    </source>
</reference>
<evidence type="ECO:0000256" key="1">
    <source>
        <dbReference type="ARBA" id="ARBA00006328"/>
    </source>
</evidence>
<evidence type="ECO:0000313" key="6">
    <source>
        <dbReference type="RefSeq" id="XP_033535542.1"/>
    </source>
</evidence>
<dbReference type="OrthoDB" id="5356836at2759"/>
<dbReference type="Pfam" id="PF05368">
    <property type="entry name" value="NmrA"/>
    <property type="match status" value="1"/>
</dbReference>
<keyword evidence="5" id="KW-1185">Reference proteome</keyword>
<dbReference type="EMBL" id="ML975154">
    <property type="protein sequence ID" value="KAF1813911.1"/>
    <property type="molecule type" value="Genomic_DNA"/>
</dbReference>
<dbReference type="RefSeq" id="XP_033535542.1">
    <property type="nucleotide sequence ID" value="XM_033680642.1"/>
</dbReference>
<evidence type="ECO:0000313" key="4">
    <source>
        <dbReference type="EMBL" id="KAF1813911.1"/>
    </source>
</evidence>
<dbReference type="InterPro" id="IPR051164">
    <property type="entry name" value="NmrA-like_oxidored"/>
</dbReference>
<dbReference type="InterPro" id="IPR036291">
    <property type="entry name" value="NAD(P)-bd_dom_sf"/>
</dbReference>
<dbReference type="PANTHER" id="PTHR42748:SF5">
    <property type="entry name" value="NITROGEN METABOLITE REPRESSION PROTEIN NMRA"/>
    <property type="match status" value="1"/>
</dbReference>
<dbReference type="Gene3D" id="3.90.25.10">
    <property type="entry name" value="UDP-galactose 4-epimerase, domain 1"/>
    <property type="match status" value="1"/>
</dbReference>
<dbReference type="SUPFAM" id="SSF51735">
    <property type="entry name" value="NAD(P)-binding Rossmann-fold domains"/>
    <property type="match status" value="1"/>
</dbReference>
<sequence length="328" mass="37542">MRTGKTLVTINSSGRQAASVVRVAAAIGWNVRAQMRDRKGIVAQEICSLPNVTVIEGDLEEPGVIAELFSTENGGVDLAFINTTHWGNEFAVGKALADEAKRVGVKHYIYSTMPDHSRFRKGWKSLPLWARKAEIEEYVKKLGLRATFVYTAIYHNNFTSLDYPLFRMELLDDGSFEWRAPFHEHDKLPWLDAEHDVGPAILQIFKHGPQRWHGERVCLAFQNLTPLEVCRDFSRALNRPVHYVRAPITISLPVPTGYREHLEILEEVLGNQRAPYFGPDLQEKCLEEALELWEGFRSMEEYAREVFPLEEAANGLRWMEEDGREFLS</sequence>
<comment type="similarity">
    <text evidence="1">Belongs to the NmrA-type oxidoreductase family.</text>
</comment>
<dbReference type="GO" id="GO:0005634">
    <property type="term" value="C:nucleus"/>
    <property type="evidence" value="ECO:0007669"/>
    <property type="project" value="TreeGrafter"/>
</dbReference>
<evidence type="ECO:0000313" key="5">
    <source>
        <dbReference type="Proteomes" id="UP000504638"/>
    </source>
</evidence>
<dbReference type="GeneID" id="54421212"/>
<dbReference type="AlphaFoldDB" id="A0A6G1G7K4"/>
<protein>
    <submittedName>
        <fullName evidence="4 6">NmrA-domain-containing protein</fullName>
    </submittedName>
</protein>
<dbReference type="InterPro" id="IPR008030">
    <property type="entry name" value="NmrA-like"/>
</dbReference>
<reference evidence="4 6" key="1">
    <citation type="submission" date="2020-01" db="EMBL/GenBank/DDBJ databases">
        <authorList>
            <consortium name="DOE Joint Genome Institute"/>
            <person name="Haridas S."/>
            <person name="Albert R."/>
            <person name="Binder M."/>
            <person name="Bloem J."/>
            <person name="Labutti K."/>
            <person name="Salamov A."/>
            <person name="Andreopoulos B."/>
            <person name="Baker S.E."/>
            <person name="Barry K."/>
            <person name="Bills G."/>
            <person name="Bluhm B.H."/>
            <person name="Cannon C."/>
            <person name="Castanera R."/>
            <person name="Culley D.E."/>
            <person name="Daum C."/>
            <person name="Ezra D."/>
            <person name="Gonzalez J.B."/>
            <person name="Henrissat B."/>
            <person name="Kuo A."/>
            <person name="Liang C."/>
            <person name="Lipzen A."/>
            <person name="Lutzoni F."/>
            <person name="Magnuson J."/>
            <person name="Mondo S."/>
            <person name="Nolan M."/>
            <person name="Ohm R."/>
            <person name="Pangilinan J."/>
            <person name="Park H.-J."/>
            <person name="Ramirez L."/>
            <person name="Alfaro M."/>
            <person name="Sun H."/>
            <person name="Tritt A."/>
            <person name="Yoshinaga Y."/>
            <person name="Zwiers L.-H."/>
            <person name="Turgeon B.G."/>
            <person name="Goodwin S.B."/>
            <person name="Spatafora J.W."/>
            <person name="Crous P.W."/>
            <person name="Grigoriev I.V."/>
        </authorList>
    </citation>
    <scope>NUCLEOTIDE SEQUENCE</scope>
    <source>
        <strain evidence="4 6">CBS 781.70</strain>
    </source>
</reference>
<evidence type="ECO:0000259" key="3">
    <source>
        <dbReference type="Pfam" id="PF05368"/>
    </source>
</evidence>
<proteinExistence type="inferred from homology"/>
<accession>A0A6G1G7K4</accession>
<dbReference type="Proteomes" id="UP000504638">
    <property type="component" value="Unplaced"/>
</dbReference>
<reference evidence="6" key="3">
    <citation type="submission" date="2025-04" db="UniProtKB">
        <authorList>
            <consortium name="RefSeq"/>
        </authorList>
    </citation>
    <scope>IDENTIFICATION</scope>
    <source>
        <strain evidence="6">CBS 781.70</strain>
    </source>
</reference>